<reference evidence="1" key="1">
    <citation type="submission" date="2023-03" db="EMBL/GenBank/DDBJ databases">
        <title>Massive genome expansion in bonnet fungi (Mycena s.s.) driven by repeated elements and novel gene families across ecological guilds.</title>
        <authorList>
            <consortium name="Lawrence Berkeley National Laboratory"/>
            <person name="Harder C.B."/>
            <person name="Miyauchi S."/>
            <person name="Viragh M."/>
            <person name="Kuo A."/>
            <person name="Thoen E."/>
            <person name="Andreopoulos B."/>
            <person name="Lu D."/>
            <person name="Skrede I."/>
            <person name="Drula E."/>
            <person name="Henrissat B."/>
            <person name="Morin E."/>
            <person name="Kohler A."/>
            <person name="Barry K."/>
            <person name="LaButti K."/>
            <person name="Morin E."/>
            <person name="Salamov A."/>
            <person name="Lipzen A."/>
            <person name="Mereny Z."/>
            <person name="Hegedus B."/>
            <person name="Baldrian P."/>
            <person name="Stursova M."/>
            <person name="Weitz H."/>
            <person name="Taylor A."/>
            <person name="Grigoriev I.V."/>
            <person name="Nagy L.G."/>
            <person name="Martin F."/>
            <person name="Kauserud H."/>
        </authorList>
    </citation>
    <scope>NUCLEOTIDE SEQUENCE</scope>
    <source>
        <strain evidence="1">CBHHK002</strain>
    </source>
</reference>
<name>A0AAD6Z6F5_9AGAR</name>
<dbReference type="Proteomes" id="UP001218218">
    <property type="component" value="Unassembled WGS sequence"/>
</dbReference>
<dbReference type="SUPFAM" id="SSF48452">
    <property type="entry name" value="TPR-like"/>
    <property type="match status" value="1"/>
</dbReference>
<dbReference type="EMBL" id="JARIHO010000080">
    <property type="protein sequence ID" value="KAJ7310022.1"/>
    <property type="molecule type" value="Genomic_DNA"/>
</dbReference>
<evidence type="ECO:0000313" key="1">
    <source>
        <dbReference type="EMBL" id="KAJ7310022.1"/>
    </source>
</evidence>
<organism evidence="1 2">
    <name type="scientific">Mycena albidolilacea</name>
    <dbReference type="NCBI Taxonomy" id="1033008"/>
    <lineage>
        <taxon>Eukaryota</taxon>
        <taxon>Fungi</taxon>
        <taxon>Dikarya</taxon>
        <taxon>Basidiomycota</taxon>
        <taxon>Agaricomycotina</taxon>
        <taxon>Agaricomycetes</taxon>
        <taxon>Agaricomycetidae</taxon>
        <taxon>Agaricales</taxon>
        <taxon>Marasmiineae</taxon>
        <taxon>Mycenaceae</taxon>
        <taxon>Mycena</taxon>
    </lineage>
</organism>
<protein>
    <submittedName>
        <fullName evidence="1">Uncharacterized protein</fullName>
    </submittedName>
</protein>
<keyword evidence="2" id="KW-1185">Reference proteome</keyword>
<evidence type="ECO:0000313" key="2">
    <source>
        <dbReference type="Proteomes" id="UP001218218"/>
    </source>
</evidence>
<dbReference type="Gene3D" id="1.25.40.10">
    <property type="entry name" value="Tetratricopeptide repeat domain"/>
    <property type="match status" value="1"/>
</dbReference>
<comment type="caution">
    <text evidence="1">The sequence shown here is derived from an EMBL/GenBank/DDBJ whole genome shotgun (WGS) entry which is preliminary data.</text>
</comment>
<accession>A0AAD6Z6F5</accession>
<dbReference type="InterPro" id="IPR011990">
    <property type="entry name" value="TPR-like_helical_dom_sf"/>
</dbReference>
<dbReference type="AlphaFoldDB" id="A0AAD6Z6F5"/>
<gene>
    <name evidence="1" type="ORF">DFH08DRAFT_974621</name>
</gene>
<sequence>MAHKDEETATNLYIAALEGFTYMDVHRSRADCMIRLGDLAEGQGHTSEAISYWKAAQPLFEQSLQAKDVAHIDAKLLAVEKAQQKALLELEDLNVPVDLVHKEVEEGIGEEFDNNPVLFTMG</sequence>
<proteinExistence type="predicted"/>